<dbReference type="EMBL" id="PUHZ01000026">
    <property type="protein sequence ID" value="PQO41553.1"/>
    <property type="molecule type" value="Genomic_DNA"/>
</dbReference>
<feature type="transmembrane region" description="Helical" evidence="1">
    <location>
        <begin position="43"/>
        <end position="63"/>
    </location>
</feature>
<organism evidence="3 4">
    <name type="scientific">Blastopirellula marina</name>
    <dbReference type="NCBI Taxonomy" id="124"/>
    <lineage>
        <taxon>Bacteria</taxon>
        <taxon>Pseudomonadati</taxon>
        <taxon>Planctomycetota</taxon>
        <taxon>Planctomycetia</taxon>
        <taxon>Pirellulales</taxon>
        <taxon>Pirellulaceae</taxon>
        <taxon>Blastopirellula</taxon>
    </lineage>
</organism>
<evidence type="ECO:0000313" key="4">
    <source>
        <dbReference type="Proteomes" id="UP000237819"/>
    </source>
</evidence>
<dbReference type="Proteomes" id="UP000239388">
    <property type="component" value="Unassembled WGS sequence"/>
</dbReference>
<gene>
    <name evidence="3" type="ORF">C5Y93_31070</name>
    <name evidence="2" type="ORF">C5Y98_29275</name>
</gene>
<dbReference type="EMBL" id="PUIB01000029">
    <property type="protein sequence ID" value="PQO26865.1"/>
    <property type="molecule type" value="Genomic_DNA"/>
</dbReference>
<evidence type="ECO:0000313" key="5">
    <source>
        <dbReference type="Proteomes" id="UP000239388"/>
    </source>
</evidence>
<proteinExistence type="predicted"/>
<keyword evidence="1" id="KW-0812">Transmembrane</keyword>
<accession>A0A2S8GAT9</accession>
<feature type="transmembrane region" description="Helical" evidence="1">
    <location>
        <begin position="144"/>
        <end position="165"/>
    </location>
</feature>
<name>A0A2S8GAT9_9BACT</name>
<dbReference type="Proteomes" id="UP000237819">
    <property type="component" value="Unassembled WGS sequence"/>
</dbReference>
<sequence length="191" mass="20645">MANMIETPDNPFASPQVVATAISTDLTVQVSAWVWFKSPALAGFFYGGLIGLAVFGILMFRVVVLERNVPPAWFFVPMALIGGAMLGSLLGAVSGALVGLIAALVRLAEWRSRVHLLSCLILSPVCLTGPLVVMGITLEAYDRWRFLLFLGMTLVGGILHGVLLFRRLRRVTQRAAEKTESPTGEQFDGNA</sequence>
<protein>
    <submittedName>
        <fullName evidence="3">Uncharacterized protein</fullName>
    </submittedName>
</protein>
<keyword evidence="1" id="KW-1133">Transmembrane helix</keyword>
<comment type="caution">
    <text evidence="3">The sequence shown here is derived from an EMBL/GenBank/DDBJ whole genome shotgun (WGS) entry which is preliminary data.</text>
</comment>
<evidence type="ECO:0000313" key="2">
    <source>
        <dbReference type="EMBL" id="PQO26865.1"/>
    </source>
</evidence>
<feature type="transmembrane region" description="Helical" evidence="1">
    <location>
        <begin position="75"/>
        <end position="104"/>
    </location>
</feature>
<keyword evidence="1" id="KW-0472">Membrane</keyword>
<evidence type="ECO:0000313" key="3">
    <source>
        <dbReference type="EMBL" id="PQO41553.1"/>
    </source>
</evidence>
<feature type="transmembrane region" description="Helical" evidence="1">
    <location>
        <begin position="116"/>
        <end position="138"/>
    </location>
</feature>
<evidence type="ECO:0000256" key="1">
    <source>
        <dbReference type="SAM" id="Phobius"/>
    </source>
</evidence>
<dbReference type="AlphaFoldDB" id="A0A2S8GAT9"/>
<reference evidence="4 5" key="1">
    <citation type="submission" date="2018-02" db="EMBL/GenBank/DDBJ databases">
        <title>Comparative genomes isolates from brazilian mangrove.</title>
        <authorList>
            <person name="Araujo J.E."/>
            <person name="Taketani R.G."/>
            <person name="Silva M.C.P."/>
            <person name="Loureco M.V."/>
            <person name="Andreote F.D."/>
        </authorList>
    </citation>
    <scope>NUCLEOTIDE SEQUENCE [LARGE SCALE GENOMIC DNA]</scope>
    <source>
        <strain evidence="2 5">NAP PRIS-MGV</strain>
        <strain evidence="3 4">Nap-Phe MGV</strain>
    </source>
</reference>